<protein>
    <recommendedName>
        <fullName evidence="9">C2H2-type domain-containing protein</fullName>
    </recommendedName>
</protein>
<dbReference type="SMART" id="SM00355">
    <property type="entry name" value="ZnF_C2H2"/>
    <property type="match status" value="2"/>
</dbReference>
<feature type="compositionally biased region" description="Basic and acidic residues" evidence="8">
    <location>
        <begin position="14"/>
        <end position="23"/>
    </location>
</feature>
<keyword evidence="4 7" id="KW-0863">Zinc-finger</keyword>
<keyword evidence="5" id="KW-0862">Zinc</keyword>
<evidence type="ECO:0000256" key="8">
    <source>
        <dbReference type="SAM" id="MobiDB-lite"/>
    </source>
</evidence>
<dbReference type="GO" id="GO:0009913">
    <property type="term" value="P:epidermal cell differentiation"/>
    <property type="evidence" value="ECO:0007669"/>
    <property type="project" value="TreeGrafter"/>
</dbReference>
<dbReference type="InterPro" id="IPR027756">
    <property type="entry name" value="Ovo-like"/>
</dbReference>
<dbReference type="SUPFAM" id="SSF57667">
    <property type="entry name" value="beta-beta-alpha zinc fingers"/>
    <property type="match status" value="1"/>
</dbReference>
<evidence type="ECO:0000259" key="9">
    <source>
        <dbReference type="PROSITE" id="PS50157"/>
    </source>
</evidence>
<keyword evidence="3" id="KW-0677">Repeat</keyword>
<evidence type="ECO:0000256" key="2">
    <source>
        <dbReference type="ARBA" id="ARBA00022723"/>
    </source>
</evidence>
<gene>
    <name evidence="10" type="ORF">FSP39_008605</name>
</gene>
<keyword evidence="11" id="KW-1185">Reference proteome</keyword>
<evidence type="ECO:0000313" key="11">
    <source>
        <dbReference type="Proteomes" id="UP001186944"/>
    </source>
</evidence>
<comment type="caution">
    <text evidence="10">The sequence shown here is derived from an EMBL/GenBank/DDBJ whole genome shotgun (WGS) entry which is preliminary data.</text>
</comment>
<evidence type="ECO:0000256" key="1">
    <source>
        <dbReference type="ARBA" id="ARBA00004123"/>
    </source>
</evidence>
<evidence type="ECO:0000256" key="4">
    <source>
        <dbReference type="ARBA" id="ARBA00022771"/>
    </source>
</evidence>
<evidence type="ECO:0000256" key="6">
    <source>
        <dbReference type="ARBA" id="ARBA00023242"/>
    </source>
</evidence>
<feature type="region of interest" description="Disordered" evidence="8">
    <location>
        <begin position="1"/>
        <end position="23"/>
    </location>
</feature>
<dbReference type="GO" id="GO:0008270">
    <property type="term" value="F:zinc ion binding"/>
    <property type="evidence" value="ECO:0007669"/>
    <property type="project" value="UniProtKB-KW"/>
</dbReference>
<keyword evidence="2" id="KW-0479">Metal-binding</keyword>
<feature type="domain" description="C2H2-type" evidence="9">
    <location>
        <begin position="249"/>
        <end position="277"/>
    </location>
</feature>
<dbReference type="GO" id="GO:0005634">
    <property type="term" value="C:nucleus"/>
    <property type="evidence" value="ECO:0007669"/>
    <property type="project" value="UniProtKB-SubCell"/>
</dbReference>
<dbReference type="PROSITE" id="PS50157">
    <property type="entry name" value="ZINC_FINGER_C2H2_2"/>
    <property type="match status" value="1"/>
</dbReference>
<dbReference type="InterPro" id="IPR036236">
    <property type="entry name" value="Znf_C2H2_sf"/>
</dbReference>
<dbReference type="GO" id="GO:0000981">
    <property type="term" value="F:DNA-binding transcription factor activity, RNA polymerase II-specific"/>
    <property type="evidence" value="ECO:0007669"/>
    <property type="project" value="TreeGrafter"/>
</dbReference>
<reference evidence="10" key="1">
    <citation type="submission" date="2019-08" db="EMBL/GenBank/DDBJ databases">
        <title>The improved chromosome-level genome for the pearl oyster Pinctada fucata martensii using PacBio sequencing and Hi-C.</title>
        <authorList>
            <person name="Zheng Z."/>
        </authorList>
    </citation>
    <scope>NUCLEOTIDE SEQUENCE</scope>
    <source>
        <strain evidence="10">ZZ-2019</strain>
        <tissue evidence="10">Adductor muscle</tissue>
    </source>
</reference>
<proteinExistence type="predicted"/>
<keyword evidence="6" id="KW-0539">Nucleus</keyword>
<dbReference type="PANTHER" id="PTHR10032:SF271">
    <property type="entry name" value="RH12261P-RELATED"/>
    <property type="match status" value="1"/>
</dbReference>
<dbReference type="Proteomes" id="UP001186944">
    <property type="component" value="Unassembled WGS sequence"/>
</dbReference>
<dbReference type="PROSITE" id="PS00028">
    <property type="entry name" value="ZINC_FINGER_C2H2_1"/>
    <property type="match status" value="1"/>
</dbReference>
<accession>A0AA89C8M9</accession>
<evidence type="ECO:0000256" key="3">
    <source>
        <dbReference type="ARBA" id="ARBA00022737"/>
    </source>
</evidence>
<organism evidence="10 11">
    <name type="scientific">Pinctada imbricata</name>
    <name type="common">Atlantic pearl-oyster</name>
    <name type="synonym">Pinctada martensii</name>
    <dbReference type="NCBI Taxonomy" id="66713"/>
    <lineage>
        <taxon>Eukaryota</taxon>
        <taxon>Metazoa</taxon>
        <taxon>Spiralia</taxon>
        <taxon>Lophotrochozoa</taxon>
        <taxon>Mollusca</taxon>
        <taxon>Bivalvia</taxon>
        <taxon>Autobranchia</taxon>
        <taxon>Pteriomorphia</taxon>
        <taxon>Pterioida</taxon>
        <taxon>Pterioidea</taxon>
        <taxon>Pteriidae</taxon>
        <taxon>Pinctada</taxon>
    </lineage>
</organism>
<dbReference type="EMBL" id="VSWD01000006">
    <property type="protein sequence ID" value="KAK3099726.1"/>
    <property type="molecule type" value="Genomic_DNA"/>
</dbReference>
<evidence type="ECO:0000256" key="5">
    <source>
        <dbReference type="ARBA" id="ARBA00022833"/>
    </source>
</evidence>
<dbReference type="PANTHER" id="PTHR10032">
    <property type="entry name" value="ZINC FINGER PROTEIN WITH KRAB AND SCAN DOMAINS"/>
    <property type="match status" value="1"/>
</dbReference>
<dbReference type="AlphaFoldDB" id="A0AA89C8M9"/>
<evidence type="ECO:0000256" key="7">
    <source>
        <dbReference type="PROSITE-ProRule" id="PRU00042"/>
    </source>
</evidence>
<sequence>MPKSFLVRGHQKRQLHDTKIDESKDNANKVIDLGQVHLPEQKKMKFEKQDEKTLKFEIGDEKVQRIDEKSQAEVDPEPNDDVRTKIAEEFNIPRYHKTQSTIRSSLFLPLPYEQSMCNVMFRSPTAGTCSNMFPESPLSPFTFRYSELCSPELCSPTSPHSPHPPVLDLRMDGRSTFSNQRSLSSHTSIYAQQRKECSDKPAMKPLIPVSKPCLQELELINGGYGIKNPLISQVKNEHSPDTYEGVRPYKCDHCGKAFTQRCSLESHCRKVHSIEFKFGYKERRNKLYVCEECGYTTDDPGQHFVHLKKYHPQSPVLLKVYDKRQFKFSEPQANYSDVMNLSICR</sequence>
<dbReference type="FunFam" id="3.30.160.60:FF:000452">
    <property type="entry name" value="Transcription factor Ovo-like 2"/>
    <property type="match status" value="1"/>
</dbReference>
<dbReference type="Gene3D" id="3.30.160.60">
    <property type="entry name" value="Classic Zinc Finger"/>
    <property type="match status" value="1"/>
</dbReference>
<name>A0AA89C8M9_PINIB</name>
<evidence type="ECO:0000313" key="10">
    <source>
        <dbReference type="EMBL" id="KAK3099726.1"/>
    </source>
</evidence>
<dbReference type="InterPro" id="IPR013087">
    <property type="entry name" value="Znf_C2H2_type"/>
</dbReference>
<dbReference type="GO" id="GO:0000978">
    <property type="term" value="F:RNA polymerase II cis-regulatory region sequence-specific DNA binding"/>
    <property type="evidence" value="ECO:0007669"/>
    <property type="project" value="TreeGrafter"/>
</dbReference>
<comment type="subcellular location">
    <subcellularLocation>
        <location evidence="1">Nucleus</location>
    </subcellularLocation>
</comment>